<keyword evidence="4 5" id="KW-0472">Membrane</keyword>
<feature type="transmembrane region" description="Helical" evidence="5">
    <location>
        <begin position="101"/>
        <end position="121"/>
    </location>
</feature>
<protein>
    <submittedName>
        <fullName evidence="7">Unannotated protein</fullName>
    </submittedName>
</protein>
<evidence type="ECO:0000313" key="8">
    <source>
        <dbReference type="EMBL" id="CAB4653977.1"/>
    </source>
</evidence>
<evidence type="ECO:0000256" key="1">
    <source>
        <dbReference type="ARBA" id="ARBA00004141"/>
    </source>
</evidence>
<feature type="domain" description="RDD" evidence="6">
    <location>
        <begin position="27"/>
        <end position="115"/>
    </location>
</feature>
<name>A0A6J6J2P3_9ZZZZ</name>
<feature type="transmembrane region" description="Helical" evidence="5">
    <location>
        <begin position="34"/>
        <end position="55"/>
    </location>
</feature>
<gene>
    <name evidence="7" type="ORF">UFOPK1908_01447</name>
    <name evidence="8" type="ORF">UFOPK2282_00105</name>
</gene>
<evidence type="ECO:0000256" key="5">
    <source>
        <dbReference type="SAM" id="Phobius"/>
    </source>
</evidence>
<keyword evidence="2 5" id="KW-0812">Transmembrane</keyword>
<dbReference type="EMBL" id="CAEZVB010000105">
    <property type="protein sequence ID" value="CAB4630773.1"/>
    <property type="molecule type" value="Genomic_DNA"/>
</dbReference>
<reference evidence="7" key="1">
    <citation type="submission" date="2020-05" db="EMBL/GenBank/DDBJ databases">
        <authorList>
            <person name="Chiriac C."/>
            <person name="Salcher M."/>
            <person name="Ghai R."/>
            <person name="Kavagutti S V."/>
        </authorList>
    </citation>
    <scope>NUCLEOTIDE SEQUENCE</scope>
</reference>
<organism evidence="7">
    <name type="scientific">freshwater metagenome</name>
    <dbReference type="NCBI Taxonomy" id="449393"/>
    <lineage>
        <taxon>unclassified sequences</taxon>
        <taxon>metagenomes</taxon>
        <taxon>ecological metagenomes</taxon>
    </lineage>
</organism>
<accession>A0A6J6J2P3</accession>
<dbReference type="Pfam" id="PF06271">
    <property type="entry name" value="RDD"/>
    <property type="match status" value="1"/>
</dbReference>
<evidence type="ECO:0000256" key="4">
    <source>
        <dbReference type="ARBA" id="ARBA00023136"/>
    </source>
</evidence>
<evidence type="ECO:0000256" key="3">
    <source>
        <dbReference type="ARBA" id="ARBA00022989"/>
    </source>
</evidence>
<feature type="transmembrane region" description="Helical" evidence="5">
    <location>
        <begin position="62"/>
        <end position="81"/>
    </location>
</feature>
<keyword evidence="3 5" id="KW-1133">Transmembrane helix</keyword>
<evidence type="ECO:0000259" key="6">
    <source>
        <dbReference type="Pfam" id="PF06271"/>
    </source>
</evidence>
<dbReference type="InterPro" id="IPR010432">
    <property type="entry name" value="RDD"/>
</dbReference>
<proteinExistence type="predicted"/>
<evidence type="ECO:0000313" key="7">
    <source>
        <dbReference type="EMBL" id="CAB4630773.1"/>
    </source>
</evidence>
<evidence type="ECO:0000256" key="2">
    <source>
        <dbReference type="ARBA" id="ARBA00022692"/>
    </source>
</evidence>
<sequence length="144" mass="15782">MGSSPIEPHVALPSKFRSVSVELPGQVAGLGRRLLAITIDWFACLFIAKLIAPTLQLGQAPFLPLAVFFLEVSFFTWVFAASFGQRLLGVEVIATDGRRLMLWRIGLRTMLVCLVLPAVIYDSQGRGLQDRAVGSVAILRKKTN</sequence>
<dbReference type="EMBL" id="CAEZWR010000007">
    <property type="protein sequence ID" value="CAB4653977.1"/>
    <property type="molecule type" value="Genomic_DNA"/>
</dbReference>
<dbReference type="AlphaFoldDB" id="A0A6J6J2P3"/>
<comment type="subcellular location">
    <subcellularLocation>
        <location evidence="1">Membrane</location>
        <topology evidence="1">Multi-pass membrane protein</topology>
    </subcellularLocation>
</comment>